<dbReference type="GO" id="GO:0046872">
    <property type="term" value="F:metal ion binding"/>
    <property type="evidence" value="ECO:0007669"/>
    <property type="project" value="UniProtKB-KW"/>
</dbReference>
<dbReference type="PANTHER" id="PTHR43773:SF1">
    <property type="entry name" value="MAGNESIUM TRANSPORTER MGTE"/>
    <property type="match status" value="1"/>
</dbReference>
<dbReference type="GO" id="GO:0005886">
    <property type="term" value="C:plasma membrane"/>
    <property type="evidence" value="ECO:0007669"/>
    <property type="project" value="UniProtKB-SubCell"/>
</dbReference>
<evidence type="ECO:0000256" key="2">
    <source>
        <dbReference type="ARBA" id="ARBA00009749"/>
    </source>
</evidence>
<dbReference type="Proteomes" id="UP000198611">
    <property type="component" value="Unassembled WGS sequence"/>
</dbReference>
<dbReference type="Pfam" id="PF00571">
    <property type="entry name" value="CBS"/>
    <property type="match status" value="1"/>
</dbReference>
<proteinExistence type="inferred from homology"/>
<dbReference type="Gene3D" id="1.10.357.20">
    <property type="entry name" value="SLC41 divalent cation transporters, integral membrane domain"/>
    <property type="match status" value="1"/>
</dbReference>
<reference evidence="11 12" key="1">
    <citation type="submission" date="2016-10" db="EMBL/GenBank/DDBJ databases">
        <authorList>
            <person name="de Groot N.N."/>
        </authorList>
    </citation>
    <scope>NUCLEOTIDE SEQUENCE [LARGE SCALE GENOMIC DNA]</scope>
    <source>
        <strain evidence="11 12">HL3</strain>
    </source>
</reference>
<evidence type="ECO:0000256" key="4">
    <source>
        <dbReference type="ARBA" id="ARBA00022692"/>
    </source>
</evidence>
<comment type="subunit">
    <text evidence="9">Homodimer.</text>
</comment>
<comment type="similarity">
    <text evidence="2 9">Belongs to the SLC41A transporter family.</text>
</comment>
<dbReference type="InterPro" id="IPR000644">
    <property type="entry name" value="CBS_dom"/>
</dbReference>
<dbReference type="PROSITE" id="PS51371">
    <property type="entry name" value="CBS"/>
    <property type="match status" value="1"/>
</dbReference>
<protein>
    <recommendedName>
        <fullName evidence="9">Magnesium transporter MgtE</fullName>
    </recommendedName>
</protein>
<evidence type="ECO:0000256" key="6">
    <source>
        <dbReference type="ARBA" id="ARBA00022989"/>
    </source>
</evidence>
<dbReference type="Gene3D" id="3.10.580.10">
    <property type="entry name" value="CBS-domain"/>
    <property type="match status" value="1"/>
</dbReference>
<feature type="transmembrane region" description="Helical" evidence="9">
    <location>
        <begin position="292"/>
        <end position="312"/>
    </location>
</feature>
<evidence type="ECO:0000256" key="8">
    <source>
        <dbReference type="PROSITE-ProRule" id="PRU00703"/>
    </source>
</evidence>
<dbReference type="SUPFAM" id="SSF54631">
    <property type="entry name" value="CBS-domain pair"/>
    <property type="match status" value="1"/>
</dbReference>
<dbReference type="EMBL" id="FOMJ01000003">
    <property type="protein sequence ID" value="SFD26025.1"/>
    <property type="molecule type" value="Genomic_DNA"/>
</dbReference>
<keyword evidence="12" id="KW-1185">Reference proteome</keyword>
<feature type="transmembrane region" description="Helical" evidence="9">
    <location>
        <begin position="318"/>
        <end position="345"/>
    </location>
</feature>
<dbReference type="PANTHER" id="PTHR43773">
    <property type="entry name" value="MAGNESIUM TRANSPORTER MGTE"/>
    <property type="match status" value="1"/>
</dbReference>
<dbReference type="STRING" id="1123397.SAMN05660831_01318"/>
<evidence type="ECO:0000256" key="1">
    <source>
        <dbReference type="ARBA" id="ARBA00004141"/>
    </source>
</evidence>
<evidence type="ECO:0000256" key="5">
    <source>
        <dbReference type="ARBA" id="ARBA00022842"/>
    </source>
</evidence>
<feature type="domain" description="CBS" evidence="10">
    <location>
        <begin position="210"/>
        <end position="268"/>
    </location>
</feature>
<evidence type="ECO:0000256" key="9">
    <source>
        <dbReference type="RuleBase" id="RU362011"/>
    </source>
</evidence>
<keyword evidence="9" id="KW-0479">Metal-binding</keyword>
<feature type="transmembrane region" description="Helical" evidence="9">
    <location>
        <begin position="366"/>
        <end position="388"/>
    </location>
</feature>
<dbReference type="NCBIfam" id="TIGR00400">
    <property type="entry name" value="mgtE"/>
    <property type="match status" value="1"/>
</dbReference>
<keyword evidence="5 9" id="KW-0460">Magnesium</keyword>
<dbReference type="CDD" id="cd04606">
    <property type="entry name" value="CBS_pair_Mg_transporter"/>
    <property type="match status" value="1"/>
</dbReference>
<evidence type="ECO:0000313" key="12">
    <source>
        <dbReference type="Proteomes" id="UP000198611"/>
    </source>
</evidence>
<sequence>MAEAAEETTQSESDELRREFVLALESGDPVAAGERVADLHPAEIAHLLESLPAADREPAWEVIRDRFHADVLSYLNDDLRAELLHRLSPEELVEAAQQLDIDDLADVLPDMPDAAIQAVLNSLDDQRRSRLDTALAYPEDSAGGLMNLDAVTVRGNITVDVVLRYLRRLGDLPDATDTLFVVSREGRYLGHLPLSELVTAEPGLTVAEVMRRDLDGIPGETPAHDVAKRFEHRDLISAPVVDTDGTLLGRITIDDVVDVIRDEGEHSFLSMAGVQDEEDMFAPVRASARRRVIWLGLNMVAAFVAARVIGLFEASLQQAVALAVLMPVVASMGGIAGNQTLALVIRGLALDQIGPGNTLKLLRKEITVGLVNGLGLSVLIAGVAWAWFGDPALGGVIALALIINLFMAAVAGTLIPLLLRRLGGDPALGGGMLLMTVTDVTGFGVFLGLATLLLL</sequence>
<dbReference type="SUPFAM" id="SSF161093">
    <property type="entry name" value="MgtE membrane domain-like"/>
    <property type="match status" value="1"/>
</dbReference>
<keyword evidence="7 9" id="KW-0472">Membrane</keyword>
<dbReference type="Pfam" id="PF01769">
    <property type="entry name" value="MgtE"/>
    <property type="match status" value="1"/>
</dbReference>
<keyword evidence="4 9" id="KW-0812">Transmembrane</keyword>
<keyword evidence="8" id="KW-0129">CBS domain</keyword>
<organism evidence="11 12">
    <name type="scientific">Thiohalospira halophila DSM 15071</name>
    <dbReference type="NCBI Taxonomy" id="1123397"/>
    <lineage>
        <taxon>Bacteria</taxon>
        <taxon>Pseudomonadati</taxon>
        <taxon>Pseudomonadota</taxon>
        <taxon>Gammaproteobacteria</taxon>
        <taxon>Thiohalospirales</taxon>
        <taxon>Thiohalospiraceae</taxon>
        <taxon>Thiohalospira</taxon>
    </lineage>
</organism>
<dbReference type="GO" id="GO:0015095">
    <property type="term" value="F:magnesium ion transmembrane transporter activity"/>
    <property type="evidence" value="ECO:0007669"/>
    <property type="project" value="UniProtKB-UniRule"/>
</dbReference>
<dbReference type="InterPro" id="IPR038076">
    <property type="entry name" value="MgtE_N_sf"/>
</dbReference>
<dbReference type="InterPro" id="IPR006668">
    <property type="entry name" value="Mg_transptr_MgtE_intracell_dom"/>
</dbReference>
<evidence type="ECO:0000256" key="7">
    <source>
        <dbReference type="ARBA" id="ARBA00023136"/>
    </source>
</evidence>
<dbReference type="Pfam" id="PF03448">
    <property type="entry name" value="MgtE_N"/>
    <property type="match status" value="1"/>
</dbReference>
<dbReference type="OrthoDB" id="9790355at2"/>
<keyword evidence="6 9" id="KW-1133">Transmembrane helix</keyword>
<dbReference type="SUPFAM" id="SSF158791">
    <property type="entry name" value="MgtE N-terminal domain-like"/>
    <property type="match status" value="1"/>
</dbReference>
<comment type="function">
    <text evidence="9">Acts as a magnesium transporter.</text>
</comment>
<keyword evidence="3 9" id="KW-0813">Transport</keyword>
<evidence type="ECO:0000256" key="3">
    <source>
        <dbReference type="ARBA" id="ARBA00022448"/>
    </source>
</evidence>
<dbReference type="InterPro" id="IPR006669">
    <property type="entry name" value="MgtE_transporter"/>
</dbReference>
<name>A0A1I1QVF9_9GAMM</name>
<comment type="subcellular location">
    <subcellularLocation>
        <location evidence="9">Cell membrane</location>
        <topology evidence="9">Multi-pass membrane protein</topology>
    </subcellularLocation>
    <subcellularLocation>
        <location evidence="1">Membrane</location>
        <topology evidence="1">Multi-pass membrane protein</topology>
    </subcellularLocation>
</comment>
<feature type="transmembrane region" description="Helical" evidence="9">
    <location>
        <begin position="431"/>
        <end position="454"/>
    </location>
</feature>
<accession>A0A1I1QVF9</accession>
<dbReference type="SMART" id="SM00924">
    <property type="entry name" value="MgtE_N"/>
    <property type="match status" value="1"/>
</dbReference>
<keyword evidence="9" id="KW-1003">Cell membrane</keyword>
<dbReference type="InterPro" id="IPR036739">
    <property type="entry name" value="SLC41_membr_dom_sf"/>
</dbReference>
<dbReference type="RefSeq" id="WP_093427963.1">
    <property type="nucleotide sequence ID" value="NZ_FOMJ01000003.1"/>
</dbReference>
<evidence type="ECO:0000259" key="10">
    <source>
        <dbReference type="PROSITE" id="PS51371"/>
    </source>
</evidence>
<dbReference type="InterPro" id="IPR046342">
    <property type="entry name" value="CBS_dom_sf"/>
</dbReference>
<dbReference type="Gene3D" id="1.25.60.10">
    <property type="entry name" value="MgtE N-terminal domain-like"/>
    <property type="match status" value="1"/>
</dbReference>
<gene>
    <name evidence="11" type="ORF">SAMN05660831_01318</name>
</gene>
<evidence type="ECO:0000313" key="11">
    <source>
        <dbReference type="EMBL" id="SFD26025.1"/>
    </source>
</evidence>
<dbReference type="InterPro" id="IPR006667">
    <property type="entry name" value="SLC41_membr_dom"/>
</dbReference>
<dbReference type="AlphaFoldDB" id="A0A1I1QVF9"/>
<feature type="transmembrane region" description="Helical" evidence="9">
    <location>
        <begin position="394"/>
        <end position="419"/>
    </location>
</feature>